<dbReference type="Proteomes" id="UP000694941">
    <property type="component" value="Unplaced"/>
</dbReference>
<accession>A0ABM1B458</accession>
<keyword evidence="1" id="KW-1185">Reference proteome</keyword>
<proteinExistence type="predicted"/>
<evidence type="ECO:0000313" key="1">
    <source>
        <dbReference type="Proteomes" id="UP000694941"/>
    </source>
</evidence>
<dbReference type="PANTHER" id="PTHR45913">
    <property type="entry name" value="EPM2A-INTERACTING PROTEIN 1"/>
    <property type="match status" value="1"/>
</dbReference>
<dbReference type="GeneID" id="106459375"/>
<gene>
    <name evidence="2" type="primary">LOC106459375</name>
</gene>
<name>A0ABM1B458_LIMPO</name>
<dbReference type="PANTHER" id="PTHR45913:SF19">
    <property type="entry name" value="LOW QUALITY PROTEIN: ZINC FINGER BED DOMAIN-CONTAINING PROTEIN 5-LIKE"/>
    <property type="match status" value="1"/>
</dbReference>
<protein>
    <submittedName>
        <fullName evidence="2">Zinc finger BED domain-containing protein 5-like</fullName>
    </submittedName>
</protein>
<organism evidence="1 2">
    <name type="scientific">Limulus polyphemus</name>
    <name type="common">Atlantic horseshoe crab</name>
    <dbReference type="NCBI Taxonomy" id="6850"/>
    <lineage>
        <taxon>Eukaryota</taxon>
        <taxon>Metazoa</taxon>
        <taxon>Ecdysozoa</taxon>
        <taxon>Arthropoda</taxon>
        <taxon>Chelicerata</taxon>
        <taxon>Merostomata</taxon>
        <taxon>Xiphosura</taxon>
        <taxon>Limulidae</taxon>
        <taxon>Limulus</taxon>
    </lineage>
</organism>
<dbReference type="RefSeq" id="XP_013774445.1">
    <property type="nucleotide sequence ID" value="XM_013918991.1"/>
</dbReference>
<reference evidence="2" key="1">
    <citation type="submission" date="2025-08" db="UniProtKB">
        <authorList>
            <consortium name="RefSeq"/>
        </authorList>
    </citation>
    <scope>IDENTIFICATION</scope>
    <source>
        <tissue evidence="2">Muscle</tissue>
    </source>
</reference>
<evidence type="ECO:0000313" key="2">
    <source>
        <dbReference type="RefSeq" id="XP_013774445.1"/>
    </source>
</evidence>
<sequence length="185" mass="21156">MKPPKLRRHLETKHNEYSSKSVEVLQTKKREMRRKQTLLEKIATGFINEKATFASCEVSLLTAKTGSPRTIGEELLLPATKVTSGTMHRNKAAKYLNLISLSNNTVKRRIEEMAENVKSQLIIRGRQSQYYSLQLDESTDVANHAELIAFIRYDFGGKIYEDRLFCYSLPTNATYEAIFNGLDSF</sequence>